<dbReference type="PANTHER" id="PTHR48207:SF4">
    <property type="entry name" value="BLL6097 PROTEIN"/>
    <property type="match status" value="1"/>
</dbReference>
<reference evidence="2 3" key="1">
    <citation type="submission" date="2015-07" db="EMBL/GenBank/DDBJ databases">
        <title>Whole genome sequencing of Bosea vaviloviae isolated from cave pool.</title>
        <authorList>
            <person name="Tan N.E.H."/>
            <person name="Lee Y.P."/>
            <person name="Gan H.M."/>
            <person name="Barton H."/>
            <person name="Savka M.A."/>
        </authorList>
    </citation>
    <scope>NUCLEOTIDE SEQUENCE [LARGE SCALE GENOMIC DNA]</scope>
    <source>
        <strain evidence="2 3">SD260</strain>
    </source>
</reference>
<comment type="caution">
    <text evidence="2">The sequence shown here is derived from an EMBL/GenBank/DDBJ whole genome shotgun (WGS) entry which is preliminary data.</text>
</comment>
<dbReference type="GO" id="GO:0008410">
    <property type="term" value="F:CoA-transferase activity"/>
    <property type="evidence" value="ECO:0007669"/>
    <property type="project" value="TreeGrafter"/>
</dbReference>
<dbReference type="InterPro" id="IPR023606">
    <property type="entry name" value="CoA-Trfase_III_dom_1_sf"/>
</dbReference>
<dbReference type="Gene3D" id="3.30.1540.10">
    <property type="entry name" value="formyl-coa transferase, domain 3"/>
    <property type="match status" value="1"/>
</dbReference>
<dbReference type="SUPFAM" id="SSF89796">
    <property type="entry name" value="CoA-transferase family III (CaiB/BaiF)"/>
    <property type="match status" value="1"/>
</dbReference>
<dbReference type="AlphaFoldDB" id="A0A0N1F882"/>
<keyword evidence="1 2" id="KW-0808">Transferase</keyword>
<dbReference type="RefSeq" id="WP_054207490.1">
    <property type="nucleotide sequence ID" value="NZ_LGSZ01000017.1"/>
</dbReference>
<dbReference type="Proteomes" id="UP000037822">
    <property type="component" value="Unassembled WGS sequence"/>
</dbReference>
<dbReference type="OrthoDB" id="9806585at2"/>
<name>A0A0N1F882_9HYPH</name>
<accession>A0A0N1F882</accession>
<dbReference type="PANTHER" id="PTHR48207">
    <property type="entry name" value="SUCCINATE--HYDROXYMETHYLGLUTARATE COA-TRANSFERASE"/>
    <property type="match status" value="1"/>
</dbReference>
<dbReference type="InterPro" id="IPR050483">
    <property type="entry name" value="CoA-transferase_III_domain"/>
</dbReference>
<protein>
    <submittedName>
        <fullName evidence="2">CoA-transferase</fullName>
    </submittedName>
</protein>
<dbReference type="Gene3D" id="3.40.50.10540">
    <property type="entry name" value="Crotonobetainyl-coa:carnitine coa-transferase, domain 1"/>
    <property type="match status" value="1"/>
</dbReference>
<evidence type="ECO:0000256" key="1">
    <source>
        <dbReference type="ARBA" id="ARBA00022679"/>
    </source>
</evidence>
<organism evidence="2 3">
    <name type="scientific">Bosea vaviloviae</name>
    <dbReference type="NCBI Taxonomy" id="1526658"/>
    <lineage>
        <taxon>Bacteria</taxon>
        <taxon>Pseudomonadati</taxon>
        <taxon>Pseudomonadota</taxon>
        <taxon>Alphaproteobacteria</taxon>
        <taxon>Hyphomicrobiales</taxon>
        <taxon>Boseaceae</taxon>
        <taxon>Bosea</taxon>
    </lineage>
</organism>
<proteinExistence type="predicted"/>
<gene>
    <name evidence="2" type="ORF">AE618_02530</name>
</gene>
<evidence type="ECO:0000313" key="3">
    <source>
        <dbReference type="Proteomes" id="UP000037822"/>
    </source>
</evidence>
<dbReference type="Pfam" id="PF02515">
    <property type="entry name" value="CoA_transf_3"/>
    <property type="match status" value="1"/>
</dbReference>
<dbReference type="InterPro" id="IPR044855">
    <property type="entry name" value="CoA-Trfase_III_dom3_sf"/>
</dbReference>
<evidence type="ECO:0000313" key="2">
    <source>
        <dbReference type="EMBL" id="KPH82608.1"/>
    </source>
</evidence>
<dbReference type="InterPro" id="IPR003673">
    <property type="entry name" value="CoA-Trfase_fam_III"/>
</dbReference>
<sequence length="396" mass="42286">MAPPLTGIRVLDISQVMAGPFCCMLLADMGADVIKIEPPGTGDSTRQSMGFRMKGEDSPGFLALNRNKRSIALDLKSDADREVLYALVKTADVLVENARPGVAGRLGMDYATLSAINPRLIYASISGFGQTGPWSQRPGFDLIAQAVSGVLSSNGLPGMEPAKNSIPVADLGAGLFSTYAILSAVIGRQTTGKGQYLDASLFEAALALSVWETTELWGTGRAPEPIGSANRMSAPYQAVAASDGWFVIGAANQGLWLKLLKVLGREELQEDARFSTNAARLQNRLALIDAMAPTFLTRTRRDWIDALLEAGVPADLILDYGEAVVSEQAVAREMVKMVPHPVEGEFRALGFPVKLSDTPQEIRLPPPLLDEHGTELRAELISQGLLPEAAKSGKTA</sequence>
<dbReference type="EMBL" id="LGSZ01000017">
    <property type="protein sequence ID" value="KPH82608.1"/>
    <property type="molecule type" value="Genomic_DNA"/>
</dbReference>
<dbReference type="PATRIC" id="fig|1526658.3.peg.3071"/>
<keyword evidence="3" id="KW-1185">Reference proteome</keyword>